<dbReference type="PROSITE" id="PS00232">
    <property type="entry name" value="CADHERIN_1"/>
    <property type="match status" value="3"/>
</dbReference>
<dbReference type="EMBL" id="CAJVCH010254351">
    <property type="protein sequence ID" value="CAG7733720.1"/>
    <property type="molecule type" value="Genomic_DNA"/>
</dbReference>
<dbReference type="InterPro" id="IPR000233">
    <property type="entry name" value="Cadherin_Y-type_LIR"/>
</dbReference>
<dbReference type="Pfam" id="PF02210">
    <property type="entry name" value="Laminin_G_2"/>
    <property type="match status" value="1"/>
</dbReference>
<dbReference type="InterPro" id="IPR000742">
    <property type="entry name" value="EGF"/>
</dbReference>
<evidence type="ECO:0000313" key="20">
    <source>
        <dbReference type="EMBL" id="CAG7733720.1"/>
    </source>
</evidence>
<evidence type="ECO:0000256" key="16">
    <source>
        <dbReference type="SAM" id="Phobius"/>
    </source>
</evidence>
<dbReference type="GO" id="GO:0016339">
    <property type="term" value="P:calcium-dependent cell-cell adhesion via plasma membrane cell adhesion molecules"/>
    <property type="evidence" value="ECO:0007669"/>
    <property type="project" value="TreeGrafter"/>
</dbReference>
<keyword evidence="2 13" id="KW-0245">EGF-like domain</keyword>
<dbReference type="Pfam" id="PF24811">
    <property type="entry name" value="Ig_Shg"/>
    <property type="match status" value="1"/>
</dbReference>
<dbReference type="GO" id="GO:0007043">
    <property type="term" value="P:cell-cell junction assembly"/>
    <property type="evidence" value="ECO:0007669"/>
    <property type="project" value="TreeGrafter"/>
</dbReference>
<keyword evidence="6 12" id="KW-0106">Calcium</keyword>
<dbReference type="InterPro" id="IPR001791">
    <property type="entry name" value="Laminin_G"/>
</dbReference>
<evidence type="ECO:0000256" key="11">
    <source>
        <dbReference type="ARBA" id="ARBA00023180"/>
    </source>
</evidence>
<accession>A0A8J2KWL0</accession>
<feature type="domain" description="Cadherin" evidence="19">
    <location>
        <begin position="307"/>
        <end position="395"/>
    </location>
</feature>
<evidence type="ECO:0008006" key="22">
    <source>
        <dbReference type="Google" id="ProtNLM"/>
    </source>
</evidence>
<dbReference type="OrthoDB" id="6252479at2759"/>
<feature type="domain" description="Cadherin" evidence="19">
    <location>
        <begin position="510"/>
        <end position="610"/>
    </location>
</feature>
<feature type="transmembrane region" description="Helical" evidence="16">
    <location>
        <begin position="1332"/>
        <end position="1357"/>
    </location>
</feature>
<dbReference type="SMART" id="SM00112">
    <property type="entry name" value="CA"/>
    <property type="match status" value="7"/>
</dbReference>
<feature type="disulfide bond" evidence="13">
    <location>
        <begin position="1095"/>
        <end position="1112"/>
    </location>
</feature>
<evidence type="ECO:0000256" key="15">
    <source>
        <dbReference type="SAM" id="MobiDB-lite"/>
    </source>
</evidence>
<dbReference type="PROSITE" id="PS50025">
    <property type="entry name" value="LAM_G_DOMAIN"/>
    <property type="match status" value="1"/>
</dbReference>
<evidence type="ECO:0000259" key="17">
    <source>
        <dbReference type="PROSITE" id="PS50025"/>
    </source>
</evidence>
<dbReference type="GO" id="GO:0008013">
    <property type="term" value="F:beta-catenin binding"/>
    <property type="evidence" value="ECO:0007669"/>
    <property type="project" value="TreeGrafter"/>
</dbReference>
<evidence type="ECO:0000256" key="2">
    <source>
        <dbReference type="ARBA" id="ARBA00022536"/>
    </source>
</evidence>
<dbReference type="GO" id="GO:0005509">
    <property type="term" value="F:calcium ion binding"/>
    <property type="evidence" value="ECO:0007669"/>
    <property type="project" value="UniProtKB-UniRule"/>
</dbReference>
<dbReference type="GO" id="GO:0016342">
    <property type="term" value="C:catenin complex"/>
    <property type="evidence" value="ECO:0007669"/>
    <property type="project" value="TreeGrafter"/>
</dbReference>
<keyword evidence="21" id="KW-1185">Reference proteome</keyword>
<dbReference type="GO" id="GO:0005912">
    <property type="term" value="C:adherens junction"/>
    <property type="evidence" value="ECO:0007669"/>
    <property type="project" value="TreeGrafter"/>
</dbReference>
<feature type="domain" description="Cadherin" evidence="19">
    <location>
        <begin position="70"/>
        <end position="177"/>
    </location>
</feature>
<keyword evidence="3 16" id="KW-0812">Transmembrane</keyword>
<dbReference type="CDD" id="cd00110">
    <property type="entry name" value="LamG"/>
    <property type="match status" value="1"/>
</dbReference>
<proteinExistence type="predicted"/>
<reference evidence="20" key="1">
    <citation type="submission" date="2021-06" db="EMBL/GenBank/DDBJ databases">
        <authorList>
            <person name="Hodson N. C."/>
            <person name="Mongue J. A."/>
            <person name="Jaron S. K."/>
        </authorList>
    </citation>
    <scope>NUCLEOTIDE SEQUENCE</scope>
</reference>
<dbReference type="InterPro" id="IPR039808">
    <property type="entry name" value="Cadherin"/>
</dbReference>
<evidence type="ECO:0000256" key="13">
    <source>
        <dbReference type="PROSITE-ProRule" id="PRU00076"/>
    </source>
</evidence>
<feature type="domain" description="Cadherin" evidence="19">
    <location>
        <begin position="398"/>
        <end position="509"/>
    </location>
</feature>
<dbReference type="InterPro" id="IPR020894">
    <property type="entry name" value="Cadherin_CS"/>
</dbReference>
<comment type="function">
    <text evidence="14">Cadherins are calcium-dependent cell adhesion proteins.</text>
</comment>
<evidence type="ECO:0000256" key="14">
    <source>
        <dbReference type="RuleBase" id="RU004357"/>
    </source>
</evidence>
<keyword evidence="7" id="KW-0130">Cell adhesion</keyword>
<evidence type="ECO:0000313" key="21">
    <source>
        <dbReference type="Proteomes" id="UP000708208"/>
    </source>
</evidence>
<evidence type="ECO:0000256" key="6">
    <source>
        <dbReference type="ARBA" id="ARBA00022837"/>
    </source>
</evidence>
<keyword evidence="8 16" id="KW-1133">Transmembrane helix</keyword>
<dbReference type="PANTHER" id="PTHR24027:SF422">
    <property type="entry name" value="CADHERIN DOMAIN-CONTAINING PROTEIN"/>
    <property type="match status" value="1"/>
</dbReference>
<keyword evidence="10 13" id="KW-1015">Disulfide bond</keyword>
<dbReference type="CDD" id="cd00054">
    <property type="entry name" value="EGF_CA"/>
    <property type="match status" value="1"/>
</dbReference>
<evidence type="ECO:0000256" key="4">
    <source>
        <dbReference type="ARBA" id="ARBA00022729"/>
    </source>
</evidence>
<dbReference type="GO" id="GO:0045296">
    <property type="term" value="F:cadherin binding"/>
    <property type="evidence" value="ECO:0007669"/>
    <property type="project" value="TreeGrafter"/>
</dbReference>
<dbReference type="GO" id="GO:0008104">
    <property type="term" value="P:intracellular protein localization"/>
    <property type="evidence" value="ECO:0007669"/>
    <property type="project" value="UniProtKB-ARBA"/>
</dbReference>
<dbReference type="GO" id="GO:0048589">
    <property type="term" value="P:developmental growth"/>
    <property type="evidence" value="ECO:0007669"/>
    <property type="project" value="UniProtKB-ARBA"/>
</dbReference>
<dbReference type="GO" id="GO:0007156">
    <property type="term" value="P:homophilic cell adhesion via plasma membrane adhesion molecules"/>
    <property type="evidence" value="ECO:0007669"/>
    <property type="project" value="InterPro"/>
</dbReference>
<dbReference type="GO" id="GO:0007424">
    <property type="term" value="P:open tracheal system development"/>
    <property type="evidence" value="ECO:0007669"/>
    <property type="project" value="UniProtKB-ARBA"/>
</dbReference>
<keyword evidence="11" id="KW-0325">Glycoprotein</keyword>
<organism evidence="20 21">
    <name type="scientific">Allacma fusca</name>
    <dbReference type="NCBI Taxonomy" id="39272"/>
    <lineage>
        <taxon>Eukaryota</taxon>
        <taxon>Metazoa</taxon>
        <taxon>Ecdysozoa</taxon>
        <taxon>Arthropoda</taxon>
        <taxon>Hexapoda</taxon>
        <taxon>Collembola</taxon>
        <taxon>Symphypleona</taxon>
        <taxon>Sminthuridae</taxon>
        <taxon>Allacma</taxon>
    </lineage>
</organism>
<dbReference type="GO" id="GO:0001736">
    <property type="term" value="P:establishment of planar polarity"/>
    <property type="evidence" value="ECO:0007669"/>
    <property type="project" value="UniProtKB-ARBA"/>
</dbReference>
<dbReference type="FunFam" id="2.60.40.60:FF:000021">
    <property type="entry name" value="FAT atypical cadherin 1"/>
    <property type="match status" value="1"/>
</dbReference>
<feature type="domain" description="Cadherin" evidence="19">
    <location>
        <begin position="178"/>
        <end position="284"/>
    </location>
</feature>
<gene>
    <name evidence="20" type="ORF">AFUS01_LOCUS22146</name>
</gene>
<comment type="subcellular location">
    <subcellularLocation>
        <location evidence="1">Membrane</location>
        <topology evidence="1">Single-pass membrane protein</topology>
    </subcellularLocation>
</comment>
<name>A0A8J2KWL0_9HEXA</name>
<keyword evidence="4" id="KW-0732">Signal</keyword>
<feature type="region of interest" description="Disordered" evidence="15">
    <location>
        <begin position="1503"/>
        <end position="1522"/>
    </location>
</feature>
<feature type="domain" description="EGF-like" evidence="18">
    <location>
        <begin position="1086"/>
        <end position="1126"/>
    </location>
</feature>
<comment type="caution">
    <text evidence="13">Lacks conserved residue(s) required for the propagation of feature annotation.</text>
</comment>
<dbReference type="SMART" id="SM00282">
    <property type="entry name" value="LamG"/>
    <property type="match status" value="1"/>
</dbReference>
<dbReference type="GO" id="GO:0048565">
    <property type="term" value="P:digestive tract development"/>
    <property type="evidence" value="ECO:0007669"/>
    <property type="project" value="UniProtKB-ARBA"/>
</dbReference>
<feature type="compositionally biased region" description="Basic residues" evidence="15">
    <location>
        <begin position="1"/>
        <end position="13"/>
    </location>
</feature>
<dbReference type="PROSITE" id="PS50268">
    <property type="entry name" value="CADHERIN_2"/>
    <property type="match status" value="7"/>
</dbReference>
<evidence type="ECO:0000256" key="9">
    <source>
        <dbReference type="ARBA" id="ARBA00023136"/>
    </source>
</evidence>
<feature type="domain" description="Cadherin" evidence="19">
    <location>
        <begin position="611"/>
        <end position="722"/>
    </location>
</feature>
<keyword evidence="5" id="KW-0677">Repeat</keyword>
<evidence type="ECO:0000256" key="7">
    <source>
        <dbReference type="ARBA" id="ARBA00022889"/>
    </source>
</evidence>
<feature type="region of interest" description="Disordered" evidence="15">
    <location>
        <begin position="1"/>
        <end position="55"/>
    </location>
</feature>
<dbReference type="GO" id="GO:0098858">
    <property type="term" value="C:actin-based cell projection"/>
    <property type="evidence" value="ECO:0007669"/>
    <property type="project" value="UniProtKB-ARBA"/>
</dbReference>
<sequence>MSLRRLNHRHRLHHGNDHARSRPRRGRETSPTAPSIVMLKDQSPAPGSVSYRVSNNQNLHKPDFKMCGDYRPEIQENQPIDTVVMTVEASDDDPKESGGTVMYSMVSSSSEHTGDAFVVDQDTGVLRTRKIFDRDEPAREKEIYVTVRATDNGHPQLDAVCTIKVKIIDVNDNKPMFDKYDYKESIPQDHSIGDVVMRISATDIDDGNNGTIRYSLKADPQHPDDLHYFEIVPENGEVKLKKALGLDKRFSLQAVAKDMGEPPQENSISLTIEVVEPHKKPPVFIPNPNFRTHVKLNETYNDKSAAIVRIEARSENDDDIYFELLTGQTEPTNKDKVFYIDQVKNVASLKLDKALDYEKVSNYALTIRAVNKHNLAAETVITVEIEDENDEKPNFLTLESFREGSVLEDEPIGTSVIRVRAHDNDGTAPNNEVSLYLEPEDEEYFSIEPKSGILKTRKKFDREEKDFYSVKVIARDGAPSAITKDGHPNERSQVFRIEIADKNDNIPSFSKTVYEAEINEDANLNAKVIEVKAIDKDTASIITYSITQGNVGDAFKIEHDKTGKIVIKNSLDYETHRWYNLTIRASDSQFDAFTQVIINVMNINDNPPVFEPTKTNATFAEGSPIPTYCIFEVKAYDPDIGDRNQPQNITYFIESGVNKFSVDDDGCVKVTQPLDADPPDGHNTHYLRVGAKDEWGKGATSLTGYQELAVHLTDINDNKPELNCTNPVVWEENRPAGRIILLTAHDKDTEQNGPPFSFSIVDTKNTDPEIRTLFSIRDKSLYASKDNFDREYRKSYLIPIAITDSGHPQQTGTSTLTVIIGDENDNNMEPGESKIFVYKYKQNSTFSIGRVYVKDPDDWDLPYKTFSWENDIAAAHFNLDPGTGDIYMKPEISTGTYTLRFKVYDKKWESTVTAVVNVTVKEIPEEAVIQSGSIRFMTTQEQFIKPDSEGKSKRDRLQTEIAKTFNIPEENVDVFTVINSPRSTDSTIDVRYSAHGSPYYKAEKLDGITGQRKDELEKALELNILMIRVDECLSETQPKQPGYCELSCTNVLKTLESPYIIYTNESTFVGVNAFVEPKCECAAVETLDTCLPNPCLNNGICRSVGGKPGFSCECDEDIGPTGPRCEIASVSLEGNGYAWYPPLTVCDESSLDIHISTYDSSGLILYNGPVYTAPSPYNNSDFISIELRNGHPILNLDYGSGITRIELLNSPELSDGKNHKISLRWSPNKIEMKVDECARKEPGCYNSTSPRGSNSVLNVNGPLQLGGLSFNPSKLRSALGWSFVPTTKRFTGCVTNLTFNGIYYNLGEPSYIVGNVSSCASPRVLHHASLGVGIHFIIILIVSILILLLLIIAIVFYRRRRSYEEVKGDPHDDVRENIINYSDEGGGEGDQTGYDLSVLMKPTNGPFISPTDKIPLDDLRPIGRMPEPGDGPDIQSFLQGNKNKVDNDPDGLPYDDVRNYAYEGDGNSMGSLSSLASGTDDGDLNFDYLPTFGPRFKKLADMYGGQSSDDESYAGAPPEAWC</sequence>
<feature type="domain" description="Laminin G" evidence="17">
    <location>
        <begin position="1127"/>
        <end position="1319"/>
    </location>
</feature>
<dbReference type="GO" id="GO:0007163">
    <property type="term" value="P:establishment or maintenance of cell polarity"/>
    <property type="evidence" value="ECO:0007669"/>
    <property type="project" value="UniProtKB-ARBA"/>
</dbReference>
<comment type="caution">
    <text evidence="20">The sequence shown here is derived from an EMBL/GenBank/DDBJ whole genome shotgun (WGS) entry which is preliminary data.</text>
</comment>
<dbReference type="PROSITE" id="PS50026">
    <property type="entry name" value="EGF_3"/>
    <property type="match status" value="1"/>
</dbReference>
<dbReference type="GO" id="GO:0035239">
    <property type="term" value="P:tube morphogenesis"/>
    <property type="evidence" value="ECO:0007669"/>
    <property type="project" value="UniProtKB-ARBA"/>
</dbReference>
<dbReference type="GO" id="GO:0000902">
    <property type="term" value="P:cell morphogenesis"/>
    <property type="evidence" value="ECO:0007669"/>
    <property type="project" value="TreeGrafter"/>
</dbReference>
<dbReference type="GO" id="GO:0016477">
    <property type="term" value="P:cell migration"/>
    <property type="evidence" value="ECO:0007669"/>
    <property type="project" value="TreeGrafter"/>
</dbReference>
<keyword evidence="9 16" id="KW-0472">Membrane</keyword>
<dbReference type="FunFam" id="2.60.40.60:FF:000032">
    <property type="entry name" value="FAT atypical cadherin 1"/>
    <property type="match status" value="1"/>
</dbReference>
<dbReference type="GO" id="GO:0007431">
    <property type="term" value="P:salivary gland development"/>
    <property type="evidence" value="ECO:0007669"/>
    <property type="project" value="UniProtKB-ARBA"/>
</dbReference>
<evidence type="ECO:0000256" key="3">
    <source>
        <dbReference type="ARBA" id="ARBA00022692"/>
    </source>
</evidence>
<evidence type="ECO:0000259" key="18">
    <source>
        <dbReference type="PROSITE" id="PS50026"/>
    </source>
</evidence>
<feature type="domain" description="Cadherin" evidence="19">
    <location>
        <begin position="732"/>
        <end position="832"/>
    </location>
</feature>
<evidence type="ECO:0000259" key="19">
    <source>
        <dbReference type="PROSITE" id="PS50268"/>
    </source>
</evidence>
<dbReference type="InterPro" id="IPR056370">
    <property type="entry name" value="Shg-like_Ig-like"/>
</dbReference>
<dbReference type="FunFam" id="4.10.900.10:FF:000012">
    <property type="entry name" value="Putative DE-cadherin"/>
    <property type="match status" value="1"/>
</dbReference>
<dbReference type="GO" id="GO:0034332">
    <property type="term" value="P:adherens junction organization"/>
    <property type="evidence" value="ECO:0007669"/>
    <property type="project" value="TreeGrafter"/>
</dbReference>
<evidence type="ECO:0000256" key="12">
    <source>
        <dbReference type="PROSITE-ProRule" id="PRU00043"/>
    </source>
</evidence>
<dbReference type="Pfam" id="PF00028">
    <property type="entry name" value="Cadherin"/>
    <property type="match status" value="5"/>
</dbReference>
<dbReference type="PANTHER" id="PTHR24027">
    <property type="entry name" value="CADHERIN-23"/>
    <property type="match status" value="1"/>
</dbReference>
<dbReference type="Proteomes" id="UP000708208">
    <property type="component" value="Unassembled WGS sequence"/>
</dbReference>
<evidence type="ECO:0000256" key="1">
    <source>
        <dbReference type="ARBA" id="ARBA00004167"/>
    </source>
</evidence>
<dbReference type="Pfam" id="PF01049">
    <property type="entry name" value="CADH_Y-type_LIR"/>
    <property type="match status" value="1"/>
</dbReference>
<dbReference type="FunFam" id="2.60.40.60:FF:000058">
    <property type="entry name" value="FAT atypical cadherin 3"/>
    <property type="match status" value="1"/>
</dbReference>
<evidence type="ECO:0000256" key="10">
    <source>
        <dbReference type="ARBA" id="ARBA00023157"/>
    </source>
</evidence>
<dbReference type="GO" id="GO:0044331">
    <property type="term" value="P:cell-cell adhesion mediated by cadherin"/>
    <property type="evidence" value="ECO:0007669"/>
    <property type="project" value="TreeGrafter"/>
</dbReference>
<protein>
    <recommendedName>
        <fullName evidence="22">DE-cadherin</fullName>
    </recommendedName>
</protein>
<dbReference type="InterPro" id="IPR002126">
    <property type="entry name" value="Cadherin-like_dom"/>
</dbReference>
<evidence type="ECO:0000256" key="8">
    <source>
        <dbReference type="ARBA" id="ARBA00022989"/>
    </source>
</evidence>
<evidence type="ECO:0000256" key="5">
    <source>
        <dbReference type="ARBA" id="ARBA00022737"/>
    </source>
</evidence>
<dbReference type="CDD" id="cd11304">
    <property type="entry name" value="Cadherin_repeat"/>
    <property type="match status" value="7"/>
</dbReference>